<keyword evidence="2" id="KW-1185">Reference proteome</keyword>
<organism evidence="1 2">
    <name type="scientific">Bacillus phage Evoli</name>
    <dbReference type="NCBI Taxonomy" id="1486658"/>
    <lineage>
        <taxon>Viruses</taxon>
        <taxon>Duplodnaviria</taxon>
        <taxon>Heunggongvirae</taxon>
        <taxon>Uroviricota</taxon>
        <taxon>Caudoviricetes</taxon>
        <taxon>Herelleviridae</taxon>
        <taxon>Bastillevirinae</taxon>
        <taxon>Bastillevirus</taxon>
        <taxon>Bastillevirus evoli</taxon>
    </lineage>
</organism>
<name>A0A024B1L7_9CAUD</name>
<dbReference type="GeneID" id="19525505"/>
<dbReference type="RefSeq" id="YP_009035685.1">
    <property type="nucleotide sequence ID" value="NC_024207.1"/>
</dbReference>
<accession>A0A024B1L7</accession>
<proteinExistence type="predicted"/>
<sequence>MDLDSWKTKLIEENLLTDEQMGFEPWQTRMIMEMECNEEMGLKNYTGGTYFCKSGLGDSLRIDHEIDESSLMDSTVALTIRDNGAAEAFDVILDVEDVVKVRDEMNEFLEKVVK</sequence>
<dbReference type="EMBL" id="KJ489398">
    <property type="protein sequence ID" value="AHZ09888.1"/>
    <property type="molecule type" value="Genomic_DNA"/>
</dbReference>
<dbReference type="Proteomes" id="UP000026901">
    <property type="component" value="Segment"/>
</dbReference>
<evidence type="ECO:0000313" key="2">
    <source>
        <dbReference type="Proteomes" id="UP000026901"/>
    </source>
</evidence>
<reference evidence="2" key="1">
    <citation type="submission" date="2014-09" db="EMBL/GenBank/DDBJ databases">
        <authorList>
            <person name="Sauder A.B."/>
            <person name="McKenzie Q.R."/>
            <person name="Temple L.M."/>
            <person name="Alexis B.K."/>
            <person name="Al-Atrache Z."/>
            <person name="Lewis L.O."/>
            <person name="Loesser-Casey K.E."/>
            <person name="Mitchell K.J."/>
        </authorList>
    </citation>
    <scope>NUCLEOTIDE SEQUENCE [LARGE SCALE GENOMIC DNA]</scope>
</reference>
<dbReference type="KEGG" id="vg:19525505"/>
<evidence type="ECO:0000313" key="1">
    <source>
        <dbReference type="EMBL" id="AHZ09888.1"/>
    </source>
</evidence>
<protein>
    <submittedName>
        <fullName evidence="1">Uncharacterized protein</fullName>
    </submittedName>
</protein>